<dbReference type="SMART" id="SM00052">
    <property type="entry name" value="EAL"/>
    <property type="match status" value="1"/>
</dbReference>
<dbReference type="InterPro" id="IPR000014">
    <property type="entry name" value="PAS"/>
</dbReference>
<keyword evidence="7" id="KW-1185">Reference proteome</keyword>
<dbReference type="InterPro" id="IPR001610">
    <property type="entry name" value="PAC"/>
</dbReference>
<dbReference type="SUPFAM" id="SSF141868">
    <property type="entry name" value="EAL domain-like"/>
    <property type="match status" value="1"/>
</dbReference>
<dbReference type="Gene3D" id="3.30.70.270">
    <property type="match status" value="1"/>
</dbReference>
<keyword evidence="1" id="KW-0472">Membrane</keyword>
<dbReference type="PROSITE" id="PS50113">
    <property type="entry name" value="PAC"/>
    <property type="match status" value="1"/>
</dbReference>
<dbReference type="SMART" id="SM00267">
    <property type="entry name" value="GGDEF"/>
    <property type="match status" value="1"/>
</dbReference>
<dbReference type="InterPro" id="IPR035965">
    <property type="entry name" value="PAS-like_dom_sf"/>
</dbReference>
<evidence type="ECO:0000259" key="2">
    <source>
        <dbReference type="PROSITE" id="PS50112"/>
    </source>
</evidence>
<feature type="domain" description="EAL" evidence="4">
    <location>
        <begin position="526"/>
        <end position="781"/>
    </location>
</feature>
<dbReference type="PANTHER" id="PTHR44757:SF2">
    <property type="entry name" value="BIOFILM ARCHITECTURE MAINTENANCE PROTEIN MBAA"/>
    <property type="match status" value="1"/>
</dbReference>
<dbReference type="SMART" id="SM00086">
    <property type="entry name" value="PAC"/>
    <property type="match status" value="1"/>
</dbReference>
<feature type="domain" description="PAC" evidence="3">
    <location>
        <begin position="292"/>
        <end position="344"/>
    </location>
</feature>
<dbReference type="InterPro" id="IPR001633">
    <property type="entry name" value="EAL_dom"/>
</dbReference>
<evidence type="ECO:0000313" key="6">
    <source>
        <dbReference type="EMBL" id="WEJ63088.1"/>
    </source>
</evidence>
<dbReference type="NCBIfam" id="TIGR00254">
    <property type="entry name" value="GGDEF"/>
    <property type="match status" value="1"/>
</dbReference>
<dbReference type="Proteomes" id="UP001222275">
    <property type="component" value="Chromosome"/>
</dbReference>
<dbReference type="RefSeq" id="WP_275595341.1">
    <property type="nucleotide sequence ID" value="NZ_CP102381.1"/>
</dbReference>
<dbReference type="InterPro" id="IPR029787">
    <property type="entry name" value="Nucleotide_cyclase"/>
</dbReference>
<keyword evidence="1" id="KW-0812">Transmembrane</keyword>
<feature type="domain" description="GGDEF" evidence="5">
    <location>
        <begin position="378"/>
        <end position="517"/>
    </location>
</feature>
<organism evidence="6 7">
    <name type="scientific">Thiomicrorhabdus lithotrophica</name>
    <dbReference type="NCBI Taxonomy" id="2949997"/>
    <lineage>
        <taxon>Bacteria</taxon>
        <taxon>Pseudomonadati</taxon>
        <taxon>Pseudomonadota</taxon>
        <taxon>Gammaproteobacteria</taxon>
        <taxon>Thiotrichales</taxon>
        <taxon>Piscirickettsiaceae</taxon>
        <taxon>Thiomicrorhabdus</taxon>
    </lineage>
</organism>
<gene>
    <name evidence="6" type="ORF">NR989_02220</name>
</gene>
<evidence type="ECO:0000259" key="4">
    <source>
        <dbReference type="PROSITE" id="PS50883"/>
    </source>
</evidence>
<evidence type="ECO:0000313" key="7">
    <source>
        <dbReference type="Proteomes" id="UP001222275"/>
    </source>
</evidence>
<feature type="transmembrane region" description="Helical" evidence="1">
    <location>
        <begin position="12"/>
        <end position="33"/>
    </location>
</feature>
<dbReference type="Gene3D" id="3.20.20.450">
    <property type="entry name" value="EAL domain"/>
    <property type="match status" value="1"/>
</dbReference>
<dbReference type="InterPro" id="IPR000700">
    <property type="entry name" value="PAS-assoc_C"/>
</dbReference>
<evidence type="ECO:0000256" key="1">
    <source>
        <dbReference type="SAM" id="Phobius"/>
    </source>
</evidence>
<dbReference type="PROSITE" id="PS50883">
    <property type="entry name" value="EAL"/>
    <property type="match status" value="1"/>
</dbReference>
<accession>A0ABY8CF95</accession>
<dbReference type="PROSITE" id="PS50887">
    <property type="entry name" value="GGDEF"/>
    <property type="match status" value="1"/>
</dbReference>
<dbReference type="SUPFAM" id="SSF55785">
    <property type="entry name" value="PYP-like sensor domain (PAS domain)"/>
    <property type="match status" value="1"/>
</dbReference>
<dbReference type="Pfam" id="PF13426">
    <property type="entry name" value="PAS_9"/>
    <property type="match status" value="1"/>
</dbReference>
<dbReference type="CDD" id="cd00130">
    <property type="entry name" value="PAS"/>
    <property type="match status" value="1"/>
</dbReference>
<dbReference type="CDD" id="cd01948">
    <property type="entry name" value="EAL"/>
    <property type="match status" value="1"/>
</dbReference>
<dbReference type="Pfam" id="PF00563">
    <property type="entry name" value="EAL"/>
    <property type="match status" value="1"/>
</dbReference>
<dbReference type="InterPro" id="IPR000160">
    <property type="entry name" value="GGDEF_dom"/>
</dbReference>
<dbReference type="SMART" id="SM00091">
    <property type="entry name" value="PAS"/>
    <property type="match status" value="1"/>
</dbReference>
<dbReference type="InterPro" id="IPR035919">
    <property type="entry name" value="EAL_sf"/>
</dbReference>
<dbReference type="Gene3D" id="3.30.450.20">
    <property type="entry name" value="PAS domain"/>
    <property type="match status" value="1"/>
</dbReference>
<sequence>MQNSKNRQININLIMLIMVFGIVFVSIFTYIPIYSNTFEQKTQQIKYDAQLQAILLNQMLSPVTETENKWRKQKETEKALKEIKTLWFQLNADKPEQELFLVHKNPKNNKTELVFSSKDDNPSPANADLIRLTMAMSLNGQHGVQSITDAFEKTVLVAYAPIIPKKWGIVIKYDQQSLIPPFIKAAGYTLFAALLISLISWLVLRLTFKALNNRTGVSEDRYHQLLINSLDWIWETDRNGNISYSSPQVFNILGYTEDEVQSKPFSAFFESQESKTSALVWQQKLMLNKAFNNLEISFYNKSKQIVHLLLSGHPILNKRKKLMGYRGIAQDISALKHREGKMINMAFYDSLTKLANRTHFIDRLRSHLKSQTPENSLRPSALLFIDLDGFKEINDNQGHETGDQLLKMIAQRMQNLARKTDLVGRLGGDEFVILIDYMEKTLPKDFQEKMDRYLSRLLEKINQPINLGGKLLTVGASIGVAIIPRDGKTVSDILNHADTAMYQAKAKGKNNYQFYDQNTQTAVDTRLKNSAELRKAIENNEFEIYYQFQFNTLTDTIFGMEAFIRWHHPETHKILAANEFLQLARETNNIIAIDKWVINTVAQHIAKLNKQGITLPPISINLSTEELEENSLPRMVEDTIKRNFISSEAIKIEITETSLLHDLEKSSRTLQQLRNLGVRVCIDNFGTGYSSLSYLHALPIETIKMDKSFIQNIATSHSDLQMCRTFIQLAKSLQLDIIAEGVQSSVQKDILQKEGCYLSQGFLFSHPAPLSKIIKYLQENPLALKN</sequence>
<evidence type="ECO:0000259" key="3">
    <source>
        <dbReference type="PROSITE" id="PS50113"/>
    </source>
</evidence>
<dbReference type="InterPro" id="IPR052155">
    <property type="entry name" value="Biofilm_reg_signaling"/>
</dbReference>
<dbReference type="PROSITE" id="PS50112">
    <property type="entry name" value="PAS"/>
    <property type="match status" value="1"/>
</dbReference>
<dbReference type="Pfam" id="PF00990">
    <property type="entry name" value="GGDEF"/>
    <property type="match status" value="1"/>
</dbReference>
<dbReference type="InterPro" id="IPR043128">
    <property type="entry name" value="Rev_trsase/Diguanyl_cyclase"/>
</dbReference>
<dbReference type="CDD" id="cd01949">
    <property type="entry name" value="GGDEF"/>
    <property type="match status" value="1"/>
</dbReference>
<name>A0ABY8CF95_9GAMM</name>
<reference evidence="6 7" key="1">
    <citation type="submission" date="2022-06" db="EMBL/GenBank/DDBJ databases">
        <title>Thiomicrohabdus sp. nov, an obligately chemolithoautotrophic, sulfur-oxidizing bacterium isolated from beach of Guanyin Mountain. Amoy.</title>
        <authorList>
            <person name="Zhu H."/>
        </authorList>
    </citation>
    <scope>NUCLEOTIDE SEQUENCE [LARGE SCALE GENOMIC DNA]</scope>
    <source>
        <strain evidence="6 7">XGS-01</strain>
    </source>
</reference>
<dbReference type="PANTHER" id="PTHR44757">
    <property type="entry name" value="DIGUANYLATE CYCLASE DGCP"/>
    <property type="match status" value="1"/>
</dbReference>
<dbReference type="NCBIfam" id="TIGR00229">
    <property type="entry name" value="sensory_box"/>
    <property type="match status" value="1"/>
</dbReference>
<dbReference type="SUPFAM" id="SSF55073">
    <property type="entry name" value="Nucleotide cyclase"/>
    <property type="match status" value="1"/>
</dbReference>
<evidence type="ECO:0000259" key="5">
    <source>
        <dbReference type="PROSITE" id="PS50887"/>
    </source>
</evidence>
<feature type="domain" description="PAS" evidence="2">
    <location>
        <begin position="218"/>
        <end position="263"/>
    </location>
</feature>
<proteinExistence type="predicted"/>
<dbReference type="EMBL" id="CP102381">
    <property type="protein sequence ID" value="WEJ63088.1"/>
    <property type="molecule type" value="Genomic_DNA"/>
</dbReference>
<protein>
    <submittedName>
        <fullName evidence="6">GGDEF domain-containing protein</fullName>
    </submittedName>
</protein>
<keyword evidence="1" id="KW-1133">Transmembrane helix</keyword>